<proteinExistence type="predicted"/>
<reference evidence="1" key="3">
    <citation type="submission" date="2025-08" db="UniProtKB">
        <authorList>
            <consortium name="Ensembl"/>
        </authorList>
    </citation>
    <scope>IDENTIFICATION</scope>
</reference>
<dbReference type="STRING" id="9823.ENSSSCP00000069236"/>
<reference evidence="1" key="2">
    <citation type="journal article" date="2020" name="Gigascience">
        <title>An improved pig reference genome sequence to enable pig genetics and genomics research.</title>
        <authorList>
            <person name="Warr A."/>
            <person name="Affara N."/>
            <person name="Aken B."/>
            <person name="Beiki H."/>
            <person name="Bickhart D.M."/>
            <person name="Billis K."/>
            <person name="Chow W."/>
            <person name="Eory L."/>
            <person name="Finlayson H.A."/>
            <person name="Flicek P."/>
            <person name="Giron C.G."/>
            <person name="Griffin D.K."/>
            <person name="Hall R."/>
            <person name="Hannum G."/>
            <person name="Hourlier T."/>
            <person name="Howe K."/>
            <person name="Hume D.A."/>
            <person name="Izuogu O."/>
            <person name="Kim K."/>
            <person name="Koren S."/>
            <person name="Liu H."/>
            <person name="Manchanda N."/>
            <person name="Martin F.J."/>
            <person name="Nonneman D.J."/>
            <person name="O'Connor R.E."/>
            <person name="Phillippy A.M."/>
            <person name="Rohrer G.A."/>
            <person name="Rosen B.D."/>
            <person name="Rund L.A."/>
            <person name="Sargent C.A."/>
            <person name="Schook L.B."/>
            <person name="Schroeder S.G."/>
            <person name="Schwartz A.S."/>
            <person name="Skinner B.M."/>
            <person name="Talbot R."/>
            <person name="Tseng E."/>
            <person name="Tuggle C.K."/>
            <person name="Watson M."/>
            <person name="Smith T.P.L."/>
            <person name="Archibald A.L."/>
        </authorList>
    </citation>
    <scope>NUCLEOTIDE SEQUENCE [LARGE SCALE GENOMIC DNA]</scope>
    <source>
        <strain evidence="1">Duroc</strain>
    </source>
</reference>
<evidence type="ECO:0000313" key="1">
    <source>
        <dbReference type="Ensembl" id="ENSSSCP00000069236.1"/>
    </source>
</evidence>
<protein>
    <submittedName>
        <fullName evidence="1">Uncharacterized protein</fullName>
    </submittedName>
</protein>
<dbReference type="InParanoid" id="A0A5G2QWJ6"/>
<dbReference type="Ensembl" id="ENSSSCT00000068181.1">
    <property type="protein sequence ID" value="ENSSSCP00000069236.1"/>
    <property type="gene ID" value="ENSSSCG00000049231.1"/>
</dbReference>
<dbReference type="GeneTree" id="ENSGT00940000165953"/>
<reference evidence="2" key="1">
    <citation type="submission" date="2009-11" db="EMBL/GenBank/DDBJ databases">
        <authorList>
            <consortium name="Porcine genome sequencing project"/>
        </authorList>
    </citation>
    <scope>NUCLEOTIDE SEQUENCE [LARGE SCALE GENOMIC DNA]</scope>
    <source>
        <strain evidence="2">Duroc</strain>
    </source>
</reference>
<reference evidence="1" key="4">
    <citation type="submission" date="2025-09" db="UniProtKB">
        <authorList>
            <consortium name="Ensembl"/>
        </authorList>
    </citation>
    <scope>IDENTIFICATION</scope>
</reference>
<organism evidence="1 2">
    <name type="scientific">Sus scrofa</name>
    <name type="common">Pig</name>
    <dbReference type="NCBI Taxonomy" id="9823"/>
    <lineage>
        <taxon>Eukaryota</taxon>
        <taxon>Metazoa</taxon>
        <taxon>Chordata</taxon>
        <taxon>Craniata</taxon>
        <taxon>Vertebrata</taxon>
        <taxon>Euteleostomi</taxon>
        <taxon>Mammalia</taxon>
        <taxon>Eutheria</taxon>
        <taxon>Laurasiatheria</taxon>
        <taxon>Artiodactyla</taxon>
        <taxon>Suina</taxon>
        <taxon>Suidae</taxon>
        <taxon>Sus</taxon>
    </lineage>
</organism>
<accession>A0A5G2QWJ6</accession>
<sequence length="90" mass="10447">MLHCNKNRIKEYGGASGGVNCELAEFQELFKQSELSVEEVADDVSWKVFNESCQIHFSRQRTKTKSFFKKRTDHLMSMTDISMVGFLEDF</sequence>
<dbReference type="Bgee" id="ENSSSCG00000049231">
    <property type="expression patterns" value="Expressed in caecum"/>
</dbReference>
<keyword evidence="2" id="KW-1185">Reference proteome</keyword>
<name>A0A5G2QWJ6_PIG</name>
<evidence type="ECO:0000313" key="2">
    <source>
        <dbReference type="Proteomes" id="UP000008227"/>
    </source>
</evidence>
<dbReference type="Proteomes" id="UP000008227">
    <property type="component" value="Chromosome 14"/>
</dbReference>
<dbReference type="AlphaFoldDB" id="A0A5G2QWJ6"/>